<dbReference type="AlphaFoldDB" id="K9TGZ2"/>
<dbReference type="InParanoid" id="K9TGZ2"/>
<dbReference type="KEGG" id="oac:Oscil6304_2126"/>
<gene>
    <name evidence="1" type="ORF">Oscil6304_2126</name>
</gene>
<dbReference type="Proteomes" id="UP000010367">
    <property type="component" value="Chromosome"/>
</dbReference>
<dbReference type="eggNOG" id="ENOG5033WYR">
    <property type="taxonomic scope" value="Bacteria"/>
</dbReference>
<dbReference type="EMBL" id="CP003607">
    <property type="protein sequence ID" value="AFY81790.1"/>
    <property type="molecule type" value="Genomic_DNA"/>
</dbReference>
<reference evidence="1 2" key="1">
    <citation type="submission" date="2012-06" db="EMBL/GenBank/DDBJ databases">
        <title>Finished chromosome of genome of Oscillatoria acuminata PCC 6304.</title>
        <authorList>
            <consortium name="US DOE Joint Genome Institute"/>
            <person name="Gugger M."/>
            <person name="Coursin T."/>
            <person name="Rippka R."/>
            <person name="Tandeau De Marsac N."/>
            <person name="Huntemann M."/>
            <person name="Wei C.-L."/>
            <person name="Han J."/>
            <person name="Detter J.C."/>
            <person name="Han C."/>
            <person name="Tapia R."/>
            <person name="Davenport K."/>
            <person name="Daligault H."/>
            <person name="Erkkila T."/>
            <person name="Gu W."/>
            <person name="Munk A.C.C."/>
            <person name="Teshima H."/>
            <person name="Xu Y."/>
            <person name="Chain P."/>
            <person name="Chen A."/>
            <person name="Krypides N."/>
            <person name="Mavromatis K."/>
            <person name="Markowitz V."/>
            <person name="Szeto E."/>
            <person name="Ivanova N."/>
            <person name="Mikhailova N."/>
            <person name="Ovchinnikova G."/>
            <person name="Pagani I."/>
            <person name="Pati A."/>
            <person name="Goodwin L."/>
            <person name="Peters L."/>
            <person name="Pitluck S."/>
            <person name="Woyke T."/>
            <person name="Kerfeld C."/>
        </authorList>
    </citation>
    <scope>NUCLEOTIDE SEQUENCE [LARGE SCALE GENOMIC DNA]</scope>
    <source>
        <strain evidence="1 2">PCC 6304</strain>
    </source>
</reference>
<protein>
    <submittedName>
        <fullName evidence="1">Uncharacterized protein</fullName>
    </submittedName>
</protein>
<evidence type="ECO:0000313" key="2">
    <source>
        <dbReference type="Proteomes" id="UP000010367"/>
    </source>
</evidence>
<accession>K9TGZ2</accession>
<sequence length="222" mass="24674">MESHLKQRKKIPRVGATFGGKIGYDKIQNPLVVCPSMQNRSFINQLMTAGILSVAIAPWSQPVVKAREPVPLFLFETQCVTNGPGRSQEETLDISIGRKVYRSYFFLGPGSREVSVTCRIGEQEGQFESLLLEFGMRDNDRGSPPNVVNIYLDGVREVSQTLSAGEQVALTLNLSNVSHIAIETICSSQNRYCDRVYFFESTLLPRMNLAPSEPNSESPSQI</sequence>
<proteinExistence type="predicted"/>
<organism evidence="1 2">
    <name type="scientific">Oscillatoria acuminata PCC 6304</name>
    <dbReference type="NCBI Taxonomy" id="56110"/>
    <lineage>
        <taxon>Bacteria</taxon>
        <taxon>Bacillati</taxon>
        <taxon>Cyanobacteriota</taxon>
        <taxon>Cyanophyceae</taxon>
        <taxon>Oscillatoriophycideae</taxon>
        <taxon>Oscillatoriales</taxon>
        <taxon>Oscillatoriaceae</taxon>
        <taxon>Oscillatoria</taxon>
    </lineage>
</organism>
<name>K9TGZ2_9CYAN</name>
<evidence type="ECO:0000313" key="1">
    <source>
        <dbReference type="EMBL" id="AFY81790.1"/>
    </source>
</evidence>
<dbReference type="HOGENOM" id="CLU_113309_0_0_3"/>
<keyword evidence="2" id="KW-1185">Reference proteome</keyword>